<organism evidence="5 6">
    <name type="scientific">Massilia jejuensis</name>
    <dbReference type="NCBI Taxonomy" id="648894"/>
    <lineage>
        <taxon>Bacteria</taxon>
        <taxon>Pseudomonadati</taxon>
        <taxon>Pseudomonadota</taxon>
        <taxon>Betaproteobacteria</taxon>
        <taxon>Burkholderiales</taxon>
        <taxon>Oxalobacteraceae</taxon>
        <taxon>Telluria group</taxon>
        <taxon>Massilia</taxon>
    </lineage>
</organism>
<dbReference type="Pfam" id="PF13185">
    <property type="entry name" value="GAF_2"/>
    <property type="match status" value="1"/>
</dbReference>
<feature type="domain" description="PAS" evidence="1">
    <location>
        <begin position="442"/>
        <end position="515"/>
    </location>
</feature>
<dbReference type="SMART" id="SM00086">
    <property type="entry name" value="PAC"/>
    <property type="match status" value="3"/>
</dbReference>
<dbReference type="PROSITE" id="PS50113">
    <property type="entry name" value="PAC"/>
    <property type="match status" value="2"/>
</dbReference>
<feature type="domain" description="PAC" evidence="2">
    <location>
        <begin position="84"/>
        <end position="140"/>
    </location>
</feature>
<evidence type="ECO:0000259" key="2">
    <source>
        <dbReference type="PROSITE" id="PS50113"/>
    </source>
</evidence>
<dbReference type="CDD" id="cd01948">
    <property type="entry name" value="EAL"/>
    <property type="match status" value="1"/>
</dbReference>
<dbReference type="InterPro" id="IPR013655">
    <property type="entry name" value="PAS_fold_3"/>
</dbReference>
<dbReference type="PROSITE" id="PS50887">
    <property type="entry name" value="GGDEF"/>
    <property type="match status" value="1"/>
</dbReference>
<evidence type="ECO:0000259" key="3">
    <source>
        <dbReference type="PROSITE" id="PS50883"/>
    </source>
</evidence>
<dbReference type="NCBIfam" id="TIGR00254">
    <property type="entry name" value="GGDEF"/>
    <property type="match status" value="1"/>
</dbReference>
<dbReference type="InterPro" id="IPR052155">
    <property type="entry name" value="Biofilm_reg_signaling"/>
</dbReference>
<evidence type="ECO:0000313" key="6">
    <source>
        <dbReference type="Proteomes" id="UP001596031"/>
    </source>
</evidence>
<name>A0ABW0PM50_9BURK</name>
<dbReference type="PROSITE" id="PS50883">
    <property type="entry name" value="EAL"/>
    <property type="match status" value="1"/>
</dbReference>
<dbReference type="InterPro" id="IPR029016">
    <property type="entry name" value="GAF-like_dom_sf"/>
</dbReference>
<dbReference type="Pfam" id="PF08447">
    <property type="entry name" value="PAS_3"/>
    <property type="match status" value="2"/>
</dbReference>
<dbReference type="Gene3D" id="3.30.450.20">
    <property type="entry name" value="PAS domain"/>
    <property type="match status" value="4"/>
</dbReference>
<dbReference type="InterPro" id="IPR035919">
    <property type="entry name" value="EAL_sf"/>
</dbReference>
<protein>
    <submittedName>
        <fullName evidence="5">EAL domain-containing protein</fullName>
    </submittedName>
</protein>
<dbReference type="CDD" id="cd01949">
    <property type="entry name" value="GGDEF"/>
    <property type="match status" value="1"/>
</dbReference>
<proteinExistence type="predicted"/>
<evidence type="ECO:0000313" key="5">
    <source>
        <dbReference type="EMBL" id="MFC5513513.1"/>
    </source>
</evidence>
<dbReference type="SMART" id="SM00052">
    <property type="entry name" value="EAL"/>
    <property type="match status" value="1"/>
</dbReference>
<dbReference type="InterPro" id="IPR043128">
    <property type="entry name" value="Rev_trsase/Diguanyl_cyclase"/>
</dbReference>
<dbReference type="InterPro" id="IPR029787">
    <property type="entry name" value="Nucleotide_cyclase"/>
</dbReference>
<dbReference type="PANTHER" id="PTHR44757:SF2">
    <property type="entry name" value="BIOFILM ARCHITECTURE MAINTENANCE PROTEIN MBAA"/>
    <property type="match status" value="1"/>
</dbReference>
<feature type="domain" description="GGDEF" evidence="4">
    <location>
        <begin position="735"/>
        <end position="867"/>
    </location>
</feature>
<dbReference type="PANTHER" id="PTHR44757">
    <property type="entry name" value="DIGUANYLATE CYCLASE DGCP"/>
    <property type="match status" value="1"/>
</dbReference>
<keyword evidence="6" id="KW-1185">Reference proteome</keyword>
<dbReference type="Pfam" id="PF00563">
    <property type="entry name" value="EAL"/>
    <property type="match status" value="1"/>
</dbReference>
<dbReference type="SUPFAM" id="SSF55781">
    <property type="entry name" value="GAF domain-like"/>
    <property type="match status" value="1"/>
</dbReference>
<dbReference type="InterPro" id="IPR001610">
    <property type="entry name" value="PAC"/>
</dbReference>
<dbReference type="Pfam" id="PF00990">
    <property type="entry name" value="GGDEF"/>
    <property type="match status" value="1"/>
</dbReference>
<evidence type="ECO:0000259" key="4">
    <source>
        <dbReference type="PROSITE" id="PS50887"/>
    </source>
</evidence>
<dbReference type="SMART" id="SM00065">
    <property type="entry name" value="GAF"/>
    <property type="match status" value="1"/>
</dbReference>
<dbReference type="SUPFAM" id="SSF55073">
    <property type="entry name" value="Nucleotide cyclase"/>
    <property type="match status" value="1"/>
</dbReference>
<dbReference type="Gene3D" id="2.10.70.100">
    <property type="match status" value="1"/>
</dbReference>
<dbReference type="InterPro" id="IPR000700">
    <property type="entry name" value="PAS-assoc_C"/>
</dbReference>
<dbReference type="InterPro" id="IPR000014">
    <property type="entry name" value="PAS"/>
</dbReference>
<dbReference type="InterPro" id="IPR013656">
    <property type="entry name" value="PAS_4"/>
</dbReference>
<evidence type="ECO:0000259" key="1">
    <source>
        <dbReference type="PROSITE" id="PS50112"/>
    </source>
</evidence>
<sequence>MISAYPTTVSQSPDSGELSKLVFNNSVGCVKILDLDGNLLAMNEGGKRALEVDDFDSMKGRCWASLWPQDLTGTVCEAVEVAKKGGHAHFFGFCPTAKGTPKWWTVDVTPLCDGSGRFDRLLAVSHDVSELQKIRSKLEEINVRRDLLMEIGEIGEWSLDLATGVAQCSESHDRCFGFNGPVKDWTFSRFLGCVHPKDRVSVESKIRQAIANQEVLHDEYRVIWPNGIVHWIGSIGTVHATNDAPRRWLGVVQDITARKRAEALDRGKKIALEKIIGGFSLSDILSSLCLAAEEHFGERVFSCVMVADAEGKTLHRIASPSLPELFCSAVNEIAINDSAQACGQAAYLRQSIYIDDIQQSALNRELKELAGRCGLRACWTIPIISAANHLLGTFALYYKMIPVSIESDRSVVEEIVTTIGMMIDRFQQAEQKARIDQTLRQAQARLEATLKTVEVATWSYDIRNDRLDGDSNLRRLLSLSPGDTNHGSLASFLRAVHPNDYFAVKKVIQNAVDYGIPYETQYRVRSADGTYHTVLARGYMESETADRPPKMCGVLLDITRQQEAEEGLRISRERYYQLFRSMDQGVCVVEIIYDKNSAPSDCRYVEINPAFEKHTGLHDVCGKTFSDVVPDIEKSWTQIYADVARTGLPVRFEHESAAMGRWYDVQAYRLDADSKLVSILFTDITSRKTHEKIILGYNLKLDREANYDALTGLPNRRLFQDRLAQEILARERDRRSVYLLFLDLDHFKEVNDLLGHSMGDLLLKEIAARLQSCVRANDTVARLGGDEFTIVLVEDAGSHVEQVAQKILRRVSEICTLGAEHVKVSCSIGITVYPNDAANPEDLIRNADQAMYLSKTNGRNQLTFFEHSMHAKAMERLKMIGELREALPRNEISLYFQPIVDLYTGKITKAEALVRWCHPREGIIFPGNFISLAEETGIIHELGDWVFRNALACVKRWKQEFGIDIQVSINKSPKQFLKKGHTEEWAELLRNSGVAGNNIVVEITESVLISNTAVVSENLRQLHQLGMEISIDDFGTGYSSMGYLKRLDANFLKIDQSFVKNMMTLPTDAVIVETIILMGHKLGLKIIAEGVETEQQRKWLESNHCDYLQGYLFSAALEVDDFERLLKADAWP</sequence>
<reference evidence="6" key="1">
    <citation type="journal article" date="2019" name="Int. J. Syst. Evol. Microbiol.">
        <title>The Global Catalogue of Microorganisms (GCM) 10K type strain sequencing project: providing services to taxonomists for standard genome sequencing and annotation.</title>
        <authorList>
            <consortium name="The Broad Institute Genomics Platform"/>
            <consortium name="The Broad Institute Genome Sequencing Center for Infectious Disease"/>
            <person name="Wu L."/>
            <person name="Ma J."/>
        </authorList>
    </citation>
    <scope>NUCLEOTIDE SEQUENCE [LARGE SCALE GENOMIC DNA]</scope>
    <source>
        <strain evidence="6">CCUG 38813</strain>
    </source>
</reference>
<accession>A0ABW0PM50</accession>
<dbReference type="SUPFAM" id="SSF141868">
    <property type="entry name" value="EAL domain-like"/>
    <property type="match status" value="1"/>
</dbReference>
<dbReference type="Gene3D" id="3.30.70.270">
    <property type="match status" value="1"/>
</dbReference>
<dbReference type="InterPro" id="IPR003018">
    <property type="entry name" value="GAF"/>
</dbReference>
<dbReference type="Proteomes" id="UP001596031">
    <property type="component" value="Unassembled WGS sequence"/>
</dbReference>
<comment type="caution">
    <text evidence="5">The sequence shown here is derived from an EMBL/GenBank/DDBJ whole genome shotgun (WGS) entry which is preliminary data.</text>
</comment>
<feature type="domain" description="EAL" evidence="3">
    <location>
        <begin position="876"/>
        <end position="1130"/>
    </location>
</feature>
<dbReference type="InterPro" id="IPR000160">
    <property type="entry name" value="GGDEF_dom"/>
</dbReference>
<dbReference type="SUPFAM" id="SSF55785">
    <property type="entry name" value="PYP-like sensor domain (PAS domain)"/>
    <property type="match status" value="4"/>
</dbReference>
<gene>
    <name evidence="5" type="ORF">ACFPOU_20650</name>
</gene>
<dbReference type="RefSeq" id="WP_379725818.1">
    <property type="nucleotide sequence ID" value="NZ_JBHSMS010000072.1"/>
</dbReference>
<dbReference type="EMBL" id="JBHSMS010000072">
    <property type="protein sequence ID" value="MFC5513513.1"/>
    <property type="molecule type" value="Genomic_DNA"/>
</dbReference>
<dbReference type="Gene3D" id="3.30.450.40">
    <property type="match status" value="1"/>
</dbReference>
<feature type="domain" description="PAC" evidence="2">
    <location>
        <begin position="518"/>
        <end position="570"/>
    </location>
</feature>
<dbReference type="InterPro" id="IPR035965">
    <property type="entry name" value="PAS-like_dom_sf"/>
</dbReference>
<dbReference type="PROSITE" id="PS50112">
    <property type="entry name" value="PAS"/>
    <property type="match status" value="1"/>
</dbReference>
<dbReference type="Gene3D" id="3.20.20.450">
    <property type="entry name" value="EAL domain"/>
    <property type="match status" value="1"/>
</dbReference>
<dbReference type="SMART" id="SM00267">
    <property type="entry name" value="GGDEF"/>
    <property type="match status" value="1"/>
</dbReference>
<dbReference type="CDD" id="cd00130">
    <property type="entry name" value="PAS"/>
    <property type="match status" value="2"/>
</dbReference>
<dbReference type="Pfam" id="PF08448">
    <property type="entry name" value="PAS_4"/>
    <property type="match status" value="2"/>
</dbReference>
<dbReference type="InterPro" id="IPR001633">
    <property type="entry name" value="EAL_dom"/>
</dbReference>